<feature type="compositionally biased region" description="Basic and acidic residues" evidence="1">
    <location>
        <begin position="64"/>
        <end position="78"/>
    </location>
</feature>
<name>A0AAN7UZ01_9PEZI</name>
<dbReference type="AlphaFoldDB" id="A0AAN7UZ01"/>
<feature type="compositionally biased region" description="Pro residues" evidence="1">
    <location>
        <begin position="39"/>
        <end position="50"/>
    </location>
</feature>
<keyword evidence="3" id="KW-1185">Reference proteome</keyword>
<gene>
    <name evidence="2" type="ORF">RRF57_011093</name>
</gene>
<feature type="compositionally biased region" description="Pro residues" evidence="1">
    <location>
        <begin position="12"/>
        <end position="22"/>
    </location>
</feature>
<evidence type="ECO:0000313" key="2">
    <source>
        <dbReference type="EMBL" id="KAK5635381.1"/>
    </source>
</evidence>
<evidence type="ECO:0000313" key="3">
    <source>
        <dbReference type="Proteomes" id="UP001305414"/>
    </source>
</evidence>
<accession>A0AAN7UZ01</accession>
<sequence>MEQPSSSSSSSSPPPLPPPSTPSLPIQRTNNGTKRVPLPTLPSQPPPPAPSASERRKGRNRQKTAHEKQQGDKLKDDTIGIEADQPCDNCRKARGNSCPCRVARDPEKFNSWKCGHCIATKRKCSFSPDSPGVIFGPMTREGARKEDRKRKANERRCETRRTKVMAAGAPVANYTPVELEVASILIDMRAGVIGSHTERERRGWIDGTKGTLYAGSSYS</sequence>
<proteinExistence type="predicted"/>
<dbReference type="Proteomes" id="UP001305414">
    <property type="component" value="Unassembled WGS sequence"/>
</dbReference>
<organism evidence="2 3">
    <name type="scientific">Xylaria bambusicola</name>
    <dbReference type="NCBI Taxonomy" id="326684"/>
    <lineage>
        <taxon>Eukaryota</taxon>
        <taxon>Fungi</taxon>
        <taxon>Dikarya</taxon>
        <taxon>Ascomycota</taxon>
        <taxon>Pezizomycotina</taxon>
        <taxon>Sordariomycetes</taxon>
        <taxon>Xylariomycetidae</taxon>
        <taxon>Xylariales</taxon>
        <taxon>Xylariaceae</taxon>
        <taxon>Xylaria</taxon>
    </lineage>
</organism>
<protein>
    <submittedName>
        <fullName evidence="2">Uncharacterized protein</fullName>
    </submittedName>
</protein>
<dbReference type="EMBL" id="JAWHQM010000052">
    <property type="protein sequence ID" value="KAK5635381.1"/>
    <property type="molecule type" value="Genomic_DNA"/>
</dbReference>
<reference evidence="2 3" key="1">
    <citation type="submission" date="2023-10" db="EMBL/GenBank/DDBJ databases">
        <title>Draft genome sequence of Xylaria bambusicola isolate GMP-LS, the root and basal stem rot pathogen of sugarcane in Indonesia.</title>
        <authorList>
            <person name="Selvaraj P."/>
            <person name="Muralishankar V."/>
            <person name="Muruganantham S."/>
            <person name="Sp S."/>
            <person name="Haryani S."/>
            <person name="Lau K.J.X."/>
            <person name="Naqvi N.I."/>
        </authorList>
    </citation>
    <scope>NUCLEOTIDE SEQUENCE [LARGE SCALE GENOMIC DNA]</scope>
    <source>
        <strain evidence="2">GMP-LS</strain>
    </source>
</reference>
<feature type="compositionally biased region" description="Low complexity" evidence="1">
    <location>
        <begin position="1"/>
        <end position="11"/>
    </location>
</feature>
<evidence type="ECO:0000256" key="1">
    <source>
        <dbReference type="SAM" id="MobiDB-lite"/>
    </source>
</evidence>
<feature type="region of interest" description="Disordered" evidence="1">
    <location>
        <begin position="1"/>
        <end position="88"/>
    </location>
</feature>
<comment type="caution">
    <text evidence="2">The sequence shown here is derived from an EMBL/GenBank/DDBJ whole genome shotgun (WGS) entry which is preliminary data.</text>
</comment>